<keyword evidence="3 4" id="KW-0975">Bacterial flagellum</keyword>
<name>A0A916N6S8_9BURK</name>
<keyword evidence="7" id="KW-1185">Reference proteome</keyword>
<dbReference type="Pfam" id="PF02049">
    <property type="entry name" value="FliE"/>
    <property type="match status" value="1"/>
</dbReference>
<organism evidence="6 7">
    <name type="scientific">Cupriavidus yeoncheonensis</name>
    <dbReference type="NCBI Taxonomy" id="1462994"/>
    <lineage>
        <taxon>Bacteria</taxon>
        <taxon>Pseudomonadati</taxon>
        <taxon>Pseudomonadota</taxon>
        <taxon>Betaproteobacteria</taxon>
        <taxon>Burkholderiales</taxon>
        <taxon>Burkholderiaceae</taxon>
        <taxon>Cupriavidus</taxon>
    </lineage>
</organism>
<accession>A0A916N6S8</accession>
<dbReference type="InterPro" id="IPR001624">
    <property type="entry name" value="FliE"/>
</dbReference>
<dbReference type="RefSeq" id="WP_211949966.1">
    <property type="nucleotide sequence ID" value="NZ_CAJPUY010000022.1"/>
</dbReference>
<evidence type="ECO:0000256" key="3">
    <source>
        <dbReference type="ARBA" id="ARBA00023143"/>
    </source>
</evidence>
<dbReference type="PANTHER" id="PTHR34653">
    <property type="match status" value="1"/>
</dbReference>
<keyword evidence="6" id="KW-0966">Cell projection</keyword>
<reference evidence="6" key="1">
    <citation type="submission" date="2021-03" db="EMBL/GenBank/DDBJ databases">
        <authorList>
            <person name="Peeters C."/>
        </authorList>
    </citation>
    <scope>NUCLEOTIDE SEQUENCE</scope>
    <source>
        <strain evidence="6">LMG 31506</strain>
    </source>
</reference>
<dbReference type="GO" id="GO:0005198">
    <property type="term" value="F:structural molecule activity"/>
    <property type="evidence" value="ECO:0007669"/>
    <property type="project" value="UniProtKB-UniRule"/>
</dbReference>
<keyword evidence="6" id="KW-0969">Cilium</keyword>
<protein>
    <recommendedName>
        <fullName evidence="4 5">Flagellar hook-basal body complex protein FliE</fullName>
    </recommendedName>
</protein>
<keyword evidence="6" id="KW-0282">Flagellum</keyword>
<evidence type="ECO:0000256" key="1">
    <source>
        <dbReference type="ARBA" id="ARBA00004117"/>
    </source>
</evidence>
<dbReference type="PANTHER" id="PTHR34653:SF1">
    <property type="entry name" value="FLAGELLAR HOOK-BASAL BODY COMPLEX PROTEIN FLIE"/>
    <property type="match status" value="1"/>
</dbReference>
<evidence type="ECO:0000256" key="4">
    <source>
        <dbReference type="HAMAP-Rule" id="MF_00724"/>
    </source>
</evidence>
<dbReference type="NCBIfam" id="TIGR00205">
    <property type="entry name" value="fliE"/>
    <property type="match status" value="1"/>
</dbReference>
<evidence type="ECO:0000313" key="6">
    <source>
        <dbReference type="EMBL" id="CAG2154507.1"/>
    </source>
</evidence>
<dbReference type="GO" id="GO:0071973">
    <property type="term" value="P:bacterial-type flagellum-dependent cell motility"/>
    <property type="evidence" value="ECO:0007669"/>
    <property type="project" value="InterPro"/>
</dbReference>
<comment type="similarity">
    <text evidence="2 4">Belongs to the FliE family.</text>
</comment>
<sequence>MTTLSPIEGMLQQLRGLAQTATGNSSQAAAPAAAGGFAGELQRSLSRINASQERAYGLSEAFELGKPGVALNDVMIELQKANVSFQTGVQVRNRLVQAYQEMMNMPV</sequence>
<evidence type="ECO:0000256" key="2">
    <source>
        <dbReference type="ARBA" id="ARBA00009272"/>
    </source>
</evidence>
<dbReference type="GO" id="GO:0009425">
    <property type="term" value="C:bacterial-type flagellum basal body"/>
    <property type="evidence" value="ECO:0007669"/>
    <property type="project" value="UniProtKB-SubCell"/>
</dbReference>
<comment type="subcellular location">
    <subcellularLocation>
        <location evidence="1 4">Bacterial flagellum basal body</location>
    </subcellularLocation>
</comment>
<dbReference type="PRINTS" id="PR01006">
    <property type="entry name" value="FLGHOOKFLIE"/>
</dbReference>
<gene>
    <name evidence="4 6" type="primary">fliE</name>
    <name evidence="6" type="ORF">LMG31506_05111</name>
</gene>
<evidence type="ECO:0000313" key="7">
    <source>
        <dbReference type="Proteomes" id="UP000672934"/>
    </source>
</evidence>
<dbReference type="GO" id="GO:0003774">
    <property type="term" value="F:cytoskeletal motor activity"/>
    <property type="evidence" value="ECO:0007669"/>
    <property type="project" value="InterPro"/>
</dbReference>
<dbReference type="EMBL" id="CAJPUY010000022">
    <property type="protein sequence ID" value="CAG2154507.1"/>
    <property type="molecule type" value="Genomic_DNA"/>
</dbReference>
<evidence type="ECO:0000256" key="5">
    <source>
        <dbReference type="NCBIfam" id="TIGR00205"/>
    </source>
</evidence>
<dbReference type="AlphaFoldDB" id="A0A916N6S8"/>
<dbReference type="Proteomes" id="UP000672934">
    <property type="component" value="Unassembled WGS sequence"/>
</dbReference>
<comment type="caution">
    <text evidence="6">The sequence shown here is derived from an EMBL/GenBank/DDBJ whole genome shotgun (WGS) entry which is preliminary data.</text>
</comment>
<dbReference type="HAMAP" id="MF_00724">
    <property type="entry name" value="FliE"/>
    <property type="match status" value="1"/>
</dbReference>
<proteinExistence type="inferred from homology"/>